<dbReference type="PANTHER" id="PTHR30474:SF2">
    <property type="entry name" value="PEPTIDOGLYCAN GLYCOSYLTRANSFERASE FTSW-RELATED"/>
    <property type="match status" value="1"/>
</dbReference>
<comment type="function">
    <text evidence="16">Peptidoglycan polymerase that is essential for cell division.</text>
</comment>
<dbReference type="GO" id="GO:0032153">
    <property type="term" value="C:cell division site"/>
    <property type="evidence" value="ECO:0007669"/>
    <property type="project" value="TreeGrafter"/>
</dbReference>
<dbReference type="InterPro" id="IPR018365">
    <property type="entry name" value="Cell_cycle_FtsW-rel_CS"/>
</dbReference>
<keyword evidence="3" id="KW-0808">Transferase</keyword>
<gene>
    <name evidence="19" type="ORF">DBT54_02500</name>
</gene>
<keyword evidence="7 18" id="KW-1133">Transmembrane helix</keyword>
<dbReference type="PROSITE" id="PS00428">
    <property type="entry name" value="FTSW_RODA_SPOVE"/>
    <property type="match status" value="1"/>
</dbReference>
<dbReference type="GO" id="GO:0005886">
    <property type="term" value="C:plasma membrane"/>
    <property type="evidence" value="ECO:0007669"/>
    <property type="project" value="TreeGrafter"/>
</dbReference>
<feature type="transmembrane region" description="Helical" evidence="18">
    <location>
        <begin position="87"/>
        <end position="107"/>
    </location>
</feature>
<evidence type="ECO:0000256" key="13">
    <source>
        <dbReference type="ARBA" id="ARBA00041418"/>
    </source>
</evidence>
<evidence type="ECO:0000256" key="1">
    <source>
        <dbReference type="ARBA" id="ARBA00004141"/>
    </source>
</evidence>
<evidence type="ECO:0000256" key="17">
    <source>
        <dbReference type="SAM" id="MobiDB-lite"/>
    </source>
</evidence>
<evidence type="ECO:0000256" key="9">
    <source>
        <dbReference type="ARBA" id="ARBA00032370"/>
    </source>
</evidence>
<dbReference type="GO" id="GO:0009252">
    <property type="term" value="P:peptidoglycan biosynthetic process"/>
    <property type="evidence" value="ECO:0007669"/>
    <property type="project" value="UniProtKB-KW"/>
</dbReference>
<evidence type="ECO:0000256" key="6">
    <source>
        <dbReference type="ARBA" id="ARBA00022984"/>
    </source>
</evidence>
<reference evidence="19 20" key="1">
    <citation type="submission" date="2018-04" db="EMBL/GenBank/DDBJ databases">
        <title>Aerococcus urinae genomes.</title>
        <authorList>
            <person name="Hilt E."/>
            <person name="Gilbert N.M."/>
            <person name="Thomas-White K."/>
            <person name="Putonti C."/>
            <person name="Lewis A.L."/>
            <person name="Visck K.L."/>
            <person name="Wolfe A.J."/>
        </authorList>
    </citation>
    <scope>NUCLEOTIDE SEQUENCE [LARGE SCALE GENOMIC DNA]</scope>
    <source>
        <strain evidence="19 20">UMB7480</strain>
    </source>
</reference>
<feature type="transmembrane region" description="Helical" evidence="18">
    <location>
        <begin position="396"/>
        <end position="417"/>
    </location>
</feature>
<keyword evidence="2" id="KW-0328">Glycosyltransferase</keyword>
<dbReference type="InterPro" id="IPR001182">
    <property type="entry name" value="FtsW/RodA"/>
</dbReference>
<evidence type="ECO:0000256" key="7">
    <source>
        <dbReference type="ARBA" id="ARBA00022989"/>
    </source>
</evidence>
<evidence type="ECO:0000256" key="12">
    <source>
        <dbReference type="ARBA" id="ARBA00041185"/>
    </source>
</evidence>
<evidence type="ECO:0000313" key="19">
    <source>
        <dbReference type="EMBL" id="RAV80878.1"/>
    </source>
</evidence>
<dbReference type="GO" id="GO:0015648">
    <property type="term" value="F:lipid-linked peptidoglycan transporter activity"/>
    <property type="evidence" value="ECO:0007669"/>
    <property type="project" value="TreeGrafter"/>
</dbReference>
<evidence type="ECO:0000256" key="14">
    <source>
        <dbReference type="ARBA" id="ARBA00044770"/>
    </source>
</evidence>
<dbReference type="GO" id="GO:0008360">
    <property type="term" value="P:regulation of cell shape"/>
    <property type="evidence" value="ECO:0007669"/>
    <property type="project" value="UniProtKB-KW"/>
</dbReference>
<feature type="region of interest" description="Disordered" evidence="17">
    <location>
        <begin position="12"/>
        <end position="33"/>
    </location>
</feature>
<dbReference type="PANTHER" id="PTHR30474">
    <property type="entry name" value="CELL CYCLE PROTEIN"/>
    <property type="match status" value="1"/>
</dbReference>
<evidence type="ECO:0000256" key="11">
    <source>
        <dbReference type="ARBA" id="ARBA00038053"/>
    </source>
</evidence>
<keyword evidence="5" id="KW-0133">Cell shape</keyword>
<evidence type="ECO:0000313" key="20">
    <source>
        <dbReference type="Proteomes" id="UP000251923"/>
    </source>
</evidence>
<accession>A0A2I1L6B6</accession>
<dbReference type="Proteomes" id="UP000251923">
    <property type="component" value="Unassembled WGS sequence"/>
</dbReference>
<dbReference type="AlphaFoldDB" id="A0A2I1L6B6"/>
<evidence type="ECO:0000256" key="3">
    <source>
        <dbReference type="ARBA" id="ARBA00022679"/>
    </source>
</evidence>
<keyword evidence="8 18" id="KW-0472">Membrane</keyword>
<feature type="transmembrane region" description="Helical" evidence="18">
    <location>
        <begin position="119"/>
        <end position="139"/>
    </location>
</feature>
<evidence type="ECO:0000256" key="5">
    <source>
        <dbReference type="ARBA" id="ARBA00022960"/>
    </source>
</evidence>
<name>A0A2I1L6B6_9LACT</name>
<evidence type="ECO:0000256" key="15">
    <source>
        <dbReference type="ARBA" id="ARBA00049902"/>
    </source>
</evidence>
<sequence>MRSVLMRLIHSASQDKTSPKKSNKKSKKARKKAKFSHPIFQNFSWGLNQHILIPSFLLLVLGLIGVFSASSYRSLQETGYESATTYIVRQLVFAVIGTVVGLVTYRFKPDYFRKPKFRSGLLLVMTVLLLVVRFLMPAINGAKGWIILGPISIQPVEFLKPVMILLWADYLDRHRLAILNKGFLKTVKANLVLPLALFFWLGLVLTFPDTGGVLLLGLILGGMTLASGISSKYTLRALGLGALAYVLVIGLLNLFDFSGSGDVNYRIQRFISFTDPFKVAKSSGLQLVNSFYALAMGGLLGQGPGNSIQKTGYLPEAHTDFIMAIIGEEYGFIGLFVILALYFYLTFYIFYRAKKIQNNFYQLVMIGVGFYFLSQAIVNLGGITGLIPITGVTFPFISYGGSSIMTTGIMVGLALAIDYRNRRMVLAQQLS</sequence>
<keyword evidence="4 18" id="KW-0812">Transmembrane</keyword>
<feature type="transmembrane region" description="Helical" evidence="18">
    <location>
        <begin position="145"/>
        <end position="168"/>
    </location>
</feature>
<dbReference type="Pfam" id="PF01098">
    <property type="entry name" value="FTSW_RODA_SPOVE"/>
    <property type="match status" value="1"/>
</dbReference>
<feature type="compositionally biased region" description="Basic residues" evidence="17">
    <location>
        <begin position="19"/>
        <end position="33"/>
    </location>
</feature>
<comment type="catalytic activity">
    <reaction evidence="15">
        <text>[GlcNAc-(1-&gt;4)-Mur2Ac(oyl-L-Ala-gamma-D-Glu-L-Lys-D-Ala-D-Ala)](n)-di-trans,octa-cis-undecaprenyl diphosphate + beta-D-GlcNAc-(1-&gt;4)-Mur2Ac(oyl-L-Ala-gamma-D-Glu-L-Lys-D-Ala-D-Ala)-di-trans,octa-cis-undecaprenyl diphosphate = [GlcNAc-(1-&gt;4)-Mur2Ac(oyl-L-Ala-gamma-D-Glu-L-Lys-D-Ala-D-Ala)](n+1)-di-trans,octa-cis-undecaprenyl diphosphate + di-trans,octa-cis-undecaprenyl diphosphate + H(+)</text>
        <dbReference type="Rhea" id="RHEA:23708"/>
        <dbReference type="Rhea" id="RHEA-COMP:9602"/>
        <dbReference type="Rhea" id="RHEA-COMP:9603"/>
        <dbReference type="ChEBI" id="CHEBI:15378"/>
        <dbReference type="ChEBI" id="CHEBI:58405"/>
        <dbReference type="ChEBI" id="CHEBI:60033"/>
        <dbReference type="ChEBI" id="CHEBI:78435"/>
        <dbReference type="EC" id="2.4.99.28"/>
    </reaction>
</comment>
<evidence type="ECO:0000256" key="10">
    <source>
        <dbReference type="ARBA" id="ARBA00033270"/>
    </source>
</evidence>
<dbReference type="GO" id="GO:0008955">
    <property type="term" value="F:peptidoglycan glycosyltransferase activity"/>
    <property type="evidence" value="ECO:0007669"/>
    <property type="project" value="UniProtKB-EC"/>
</dbReference>
<dbReference type="EMBL" id="QMHM01000003">
    <property type="protein sequence ID" value="RAV80878.1"/>
    <property type="molecule type" value="Genomic_DNA"/>
</dbReference>
<comment type="subcellular location">
    <subcellularLocation>
        <location evidence="1">Membrane</location>
        <topology evidence="1">Multi-pass membrane protein</topology>
    </subcellularLocation>
</comment>
<evidence type="ECO:0000256" key="2">
    <source>
        <dbReference type="ARBA" id="ARBA00022676"/>
    </source>
</evidence>
<comment type="caution">
    <text evidence="19">The sequence shown here is derived from an EMBL/GenBank/DDBJ whole genome shotgun (WGS) entry which is preliminary data.</text>
</comment>
<feature type="transmembrane region" description="Helical" evidence="18">
    <location>
        <begin position="213"/>
        <end position="230"/>
    </location>
</feature>
<evidence type="ECO:0000256" key="16">
    <source>
        <dbReference type="ARBA" id="ARBA00049966"/>
    </source>
</evidence>
<dbReference type="GO" id="GO:0051301">
    <property type="term" value="P:cell division"/>
    <property type="evidence" value="ECO:0007669"/>
    <property type="project" value="InterPro"/>
</dbReference>
<evidence type="ECO:0000256" key="4">
    <source>
        <dbReference type="ARBA" id="ARBA00022692"/>
    </source>
</evidence>
<evidence type="ECO:0000256" key="18">
    <source>
        <dbReference type="SAM" id="Phobius"/>
    </source>
</evidence>
<dbReference type="EC" id="2.4.99.28" evidence="14"/>
<feature type="transmembrane region" description="Helical" evidence="18">
    <location>
        <begin position="330"/>
        <end position="351"/>
    </location>
</feature>
<organism evidence="19 20">
    <name type="scientific">Aerococcus urinae</name>
    <dbReference type="NCBI Taxonomy" id="1376"/>
    <lineage>
        <taxon>Bacteria</taxon>
        <taxon>Bacillati</taxon>
        <taxon>Bacillota</taxon>
        <taxon>Bacilli</taxon>
        <taxon>Lactobacillales</taxon>
        <taxon>Aerococcaceae</taxon>
        <taxon>Aerococcus</taxon>
    </lineage>
</organism>
<feature type="transmembrane region" description="Helical" evidence="18">
    <location>
        <begin position="189"/>
        <end position="207"/>
    </location>
</feature>
<comment type="similarity">
    <text evidence="11">Belongs to the SEDS family. FtsW subfamily.</text>
</comment>
<keyword evidence="6" id="KW-0573">Peptidoglycan synthesis</keyword>
<evidence type="ECO:0000256" key="8">
    <source>
        <dbReference type="ARBA" id="ARBA00023136"/>
    </source>
</evidence>
<feature type="transmembrane region" description="Helical" evidence="18">
    <location>
        <begin position="363"/>
        <end position="390"/>
    </location>
</feature>
<feature type="transmembrane region" description="Helical" evidence="18">
    <location>
        <begin position="237"/>
        <end position="255"/>
    </location>
</feature>
<protein>
    <recommendedName>
        <fullName evidence="12">Probable peptidoglycan glycosyltransferase FtsW</fullName>
        <ecNumber evidence="14">2.4.99.28</ecNumber>
    </recommendedName>
    <alternativeName>
        <fullName evidence="13">Cell division protein FtsW</fullName>
    </alternativeName>
    <alternativeName>
        <fullName evidence="10">Cell wall polymerase</fullName>
    </alternativeName>
    <alternativeName>
        <fullName evidence="9">Peptidoglycan polymerase</fullName>
    </alternativeName>
</protein>
<proteinExistence type="inferred from homology"/>